<feature type="transmembrane region" description="Helical" evidence="12">
    <location>
        <begin position="211"/>
        <end position="235"/>
    </location>
</feature>
<reference evidence="15" key="2">
    <citation type="submission" date="2007-04" db="EMBL/GenBank/DDBJ databases">
        <title>The genome of the human body louse.</title>
        <authorList>
            <consortium name="The Human Body Louse Genome Consortium"/>
            <person name="Kirkness E."/>
            <person name="Walenz B."/>
            <person name="Hass B."/>
            <person name="Bruggner R."/>
            <person name="Strausberg R."/>
        </authorList>
    </citation>
    <scope>NUCLEOTIDE SEQUENCE</scope>
    <source>
        <strain evidence="15">USDA</strain>
    </source>
</reference>
<dbReference type="InterPro" id="IPR057992">
    <property type="entry name" value="TPR_SYVN1_N"/>
</dbReference>
<evidence type="ECO:0000256" key="2">
    <source>
        <dbReference type="ARBA" id="ARBA00004906"/>
    </source>
</evidence>
<feature type="region of interest" description="Disordered" evidence="11">
    <location>
        <begin position="495"/>
        <end position="549"/>
    </location>
</feature>
<dbReference type="PROSITE" id="PS51140">
    <property type="entry name" value="CUE"/>
    <property type="match status" value="1"/>
</dbReference>
<dbReference type="PANTHER" id="PTHR15067">
    <property type="entry name" value="E3 UBIQUITIN-PROTEIN LIGASE RNF8"/>
    <property type="match status" value="1"/>
</dbReference>
<keyword evidence="3" id="KW-0808">Transferase</keyword>
<dbReference type="GO" id="GO:0005829">
    <property type="term" value="C:cytosol"/>
    <property type="evidence" value="ECO:0007669"/>
    <property type="project" value="TreeGrafter"/>
</dbReference>
<dbReference type="KEGG" id="phu:Phum_PHUM477810"/>
<feature type="compositionally biased region" description="Polar residues" evidence="11">
    <location>
        <begin position="532"/>
        <end position="542"/>
    </location>
</feature>
<evidence type="ECO:0000256" key="4">
    <source>
        <dbReference type="ARBA" id="ARBA00022692"/>
    </source>
</evidence>
<dbReference type="PROSITE" id="PS50089">
    <property type="entry name" value="ZF_RING_2"/>
    <property type="match status" value="1"/>
</dbReference>
<dbReference type="VEuPathDB" id="VectorBase:PHUM477810"/>
<evidence type="ECO:0000256" key="11">
    <source>
        <dbReference type="SAM" id="MobiDB-lite"/>
    </source>
</evidence>
<dbReference type="GO" id="GO:0043130">
    <property type="term" value="F:ubiquitin binding"/>
    <property type="evidence" value="ECO:0007669"/>
    <property type="project" value="InterPro"/>
</dbReference>
<feature type="transmembrane region" description="Helical" evidence="12">
    <location>
        <begin position="280"/>
        <end position="302"/>
    </location>
</feature>
<feature type="transmembrane region" description="Helical" evidence="12">
    <location>
        <begin position="181"/>
        <end position="205"/>
    </location>
</feature>
<keyword evidence="6 10" id="KW-0863">Zinc-finger</keyword>
<feature type="transmembrane region" description="Helical" evidence="12">
    <location>
        <begin position="117"/>
        <end position="134"/>
    </location>
</feature>
<dbReference type="EMBL" id="AAZO01005788">
    <property type="status" value="NOT_ANNOTATED_CDS"/>
    <property type="molecule type" value="Genomic_DNA"/>
</dbReference>
<dbReference type="GO" id="GO:0008270">
    <property type="term" value="F:zinc ion binding"/>
    <property type="evidence" value="ECO:0007669"/>
    <property type="project" value="UniProtKB-KW"/>
</dbReference>
<feature type="transmembrane region" description="Helical" evidence="12">
    <location>
        <begin position="256"/>
        <end position="274"/>
    </location>
</feature>
<evidence type="ECO:0000256" key="1">
    <source>
        <dbReference type="ARBA" id="ARBA00004141"/>
    </source>
</evidence>
<dbReference type="CTD" id="8239414"/>
<dbReference type="OrthoDB" id="3824970at2759"/>
<evidence type="ECO:0000256" key="7">
    <source>
        <dbReference type="ARBA" id="ARBA00022833"/>
    </source>
</evidence>
<evidence type="ECO:0000259" key="14">
    <source>
        <dbReference type="PROSITE" id="PS51140"/>
    </source>
</evidence>
<feature type="transmembrane region" description="Helical" evidence="12">
    <location>
        <begin position="12"/>
        <end position="33"/>
    </location>
</feature>
<dbReference type="InterPro" id="IPR001841">
    <property type="entry name" value="Znf_RING"/>
</dbReference>
<keyword evidence="17" id="KW-1185">Reference proteome</keyword>
<dbReference type="GeneID" id="8239414"/>
<keyword evidence="8 12" id="KW-1133">Transmembrane helix</keyword>
<dbReference type="HOGENOM" id="CLU_015061_0_1_1"/>
<keyword evidence="9 12" id="KW-0472">Membrane</keyword>
<gene>
    <name evidence="16" type="primary">8239414</name>
    <name evidence="15" type="ORF">Phum_PHUM477810</name>
</gene>
<dbReference type="SMART" id="SM00184">
    <property type="entry name" value="RING"/>
    <property type="match status" value="1"/>
</dbReference>
<keyword evidence="5" id="KW-0479">Metal-binding</keyword>
<dbReference type="GO" id="GO:0030968">
    <property type="term" value="P:endoplasmic reticulum unfolded protein response"/>
    <property type="evidence" value="ECO:0007669"/>
    <property type="project" value="TreeGrafter"/>
</dbReference>
<evidence type="ECO:0000256" key="10">
    <source>
        <dbReference type="PROSITE-ProRule" id="PRU00175"/>
    </source>
</evidence>
<feature type="domain" description="CUE" evidence="14">
    <location>
        <begin position="452"/>
        <end position="494"/>
    </location>
</feature>
<dbReference type="AlphaFoldDB" id="E0VWC3"/>
<feature type="transmembrane region" description="Helical" evidence="12">
    <location>
        <begin position="140"/>
        <end position="160"/>
    </location>
</feature>
<dbReference type="CDD" id="cd16455">
    <property type="entry name" value="RING-H2_AMFR"/>
    <property type="match status" value="1"/>
</dbReference>
<reference evidence="16" key="3">
    <citation type="submission" date="2021-02" db="UniProtKB">
        <authorList>
            <consortium name="EnsemblMetazoa"/>
        </authorList>
    </citation>
    <scope>IDENTIFICATION</scope>
    <source>
        <strain evidence="16">USDA</strain>
    </source>
</reference>
<keyword evidence="4 12" id="KW-0812">Transmembrane</keyword>
<proteinExistence type="predicted"/>
<dbReference type="RefSeq" id="XP_002430417.1">
    <property type="nucleotide sequence ID" value="XM_002430372.1"/>
</dbReference>
<dbReference type="EMBL" id="DS235818">
    <property type="protein sequence ID" value="EEB17679.1"/>
    <property type="molecule type" value="Genomic_DNA"/>
</dbReference>
<dbReference type="CDD" id="cd14421">
    <property type="entry name" value="CUE_AMFR"/>
    <property type="match status" value="1"/>
</dbReference>
<evidence type="ECO:0000259" key="13">
    <source>
        <dbReference type="PROSITE" id="PS50089"/>
    </source>
</evidence>
<keyword evidence="7" id="KW-0862">Zinc</keyword>
<sequence>MPVVAIQRIPLPSLRTYTAISVILLLISVYYAVQVSSNSDVPLNGTESGNEMVNYDDDDDQTGGDPSAAQFLIHEPFSVWSLFNMAYCCLLLLGAFIQKAVFGELRISEQQHIKDRFLNFLFYRFIFVFGIINVQYLHEVVFWCAWFSVLGFLNLLTQLGKDRFEYLTFSPPTTIWGHFRILGLLIGVFALSGLMIIPCIVVGYFTGFNTFAFMAAECIQLSIRALHIVLKYIFYLYEILDTEARPTLNWEKKGRFAYYAELIFELLILLLDFLHHVHMLIWSNIYLSIASLVIFMQLRHLFHEIQRRIRKHQNYLWVLNHMEKNYPMASEEELMAHKDNCAICWEEMDSARKLPCGHLFHNSCLQSWLEQDTSCPTCRTVLSVQTRLLDMSDGLDHGLDNNMDNLPGNFRAPNHFFQFDGSRYVSWLPSFSLEVTHLHLSPHQVPVMQTSQIDLMARQVQQLFPHIPLDVLMDDLRLSRSIELTVENVLDGRVTVPEREDTPPPPPPPSQQQPVAEQQQELFSLGKDNVATGGSSISYIEDTSSDSER</sequence>
<dbReference type="GO" id="GO:0000151">
    <property type="term" value="C:ubiquitin ligase complex"/>
    <property type="evidence" value="ECO:0007669"/>
    <property type="project" value="TreeGrafter"/>
</dbReference>
<dbReference type="InterPro" id="IPR013083">
    <property type="entry name" value="Znf_RING/FYVE/PHD"/>
</dbReference>
<evidence type="ECO:0000256" key="6">
    <source>
        <dbReference type="ARBA" id="ARBA00022771"/>
    </source>
</evidence>
<evidence type="ECO:0000256" key="9">
    <source>
        <dbReference type="ARBA" id="ARBA00023136"/>
    </source>
</evidence>
<dbReference type="SMART" id="SM00546">
    <property type="entry name" value="CUE"/>
    <property type="match status" value="1"/>
</dbReference>
<dbReference type="GO" id="GO:0016020">
    <property type="term" value="C:membrane"/>
    <property type="evidence" value="ECO:0007669"/>
    <property type="project" value="UniProtKB-SubCell"/>
</dbReference>
<dbReference type="Proteomes" id="UP000009046">
    <property type="component" value="Unassembled WGS sequence"/>
</dbReference>
<dbReference type="GO" id="GO:0061630">
    <property type="term" value="F:ubiquitin protein ligase activity"/>
    <property type="evidence" value="ECO:0007669"/>
    <property type="project" value="TreeGrafter"/>
</dbReference>
<dbReference type="Gene3D" id="1.10.8.10">
    <property type="entry name" value="DNA helicase RuvA subunit, C-terminal domain"/>
    <property type="match status" value="1"/>
</dbReference>
<evidence type="ECO:0000313" key="15">
    <source>
        <dbReference type="EMBL" id="EEB17679.1"/>
    </source>
</evidence>
<dbReference type="SUPFAM" id="SSF57850">
    <property type="entry name" value="RING/U-box"/>
    <property type="match status" value="1"/>
</dbReference>
<dbReference type="Pfam" id="PF13639">
    <property type="entry name" value="zf-RING_2"/>
    <property type="match status" value="1"/>
</dbReference>
<evidence type="ECO:0000313" key="16">
    <source>
        <dbReference type="EnsemblMetazoa" id="PHUM477810-PA"/>
    </source>
</evidence>
<dbReference type="STRING" id="121224.E0VWC3"/>
<dbReference type="eggNOG" id="KOG0802">
    <property type="taxonomic scope" value="Eukaryota"/>
</dbReference>
<protein>
    <submittedName>
        <fullName evidence="15 16">Autocrine motility factor receptor, putative</fullName>
    </submittedName>
</protein>
<comment type="pathway">
    <text evidence="2">Protein modification; protein ubiquitination.</text>
</comment>
<name>E0VWC3_PEDHC</name>
<reference evidence="15" key="1">
    <citation type="submission" date="2007-04" db="EMBL/GenBank/DDBJ databases">
        <title>Annotation of Pediculus humanus corporis strain USDA.</title>
        <authorList>
            <person name="Kirkness E."/>
            <person name="Hannick L."/>
            <person name="Hass B."/>
            <person name="Bruggner R."/>
            <person name="Lawson D."/>
            <person name="Bidwell S."/>
            <person name="Joardar V."/>
            <person name="Caler E."/>
            <person name="Walenz B."/>
            <person name="Inman J."/>
            <person name="Schobel S."/>
            <person name="Galinsky K."/>
            <person name="Amedeo P."/>
            <person name="Strausberg R."/>
        </authorList>
    </citation>
    <scope>NUCLEOTIDE SEQUENCE</scope>
    <source>
        <strain evidence="15">USDA</strain>
    </source>
</reference>
<dbReference type="GO" id="GO:0006511">
    <property type="term" value="P:ubiquitin-dependent protein catabolic process"/>
    <property type="evidence" value="ECO:0007669"/>
    <property type="project" value="TreeGrafter"/>
</dbReference>
<evidence type="ECO:0000313" key="17">
    <source>
        <dbReference type="Proteomes" id="UP000009046"/>
    </source>
</evidence>
<evidence type="ECO:0000256" key="8">
    <source>
        <dbReference type="ARBA" id="ARBA00022989"/>
    </source>
</evidence>
<comment type="subcellular location">
    <subcellularLocation>
        <location evidence="1">Membrane</location>
        <topology evidence="1">Multi-pass membrane protein</topology>
    </subcellularLocation>
</comment>
<organism>
    <name type="scientific">Pediculus humanus subsp. corporis</name>
    <name type="common">Body louse</name>
    <dbReference type="NCBI Taxonomy" id="121224"/>
    <lineage>
        <taxon>Eukaryota</taxon>
        <taxon>Metazoa</taxon>
        <taxon>Ecdysozoa</taxon>
        <taxon>Arthropoda</taxon>
        <taxon>Hexapoda</taxon>
        <taxon>Insecta</taxon>
        <taxon>Pterygota</taxon>
        <taxon>Neoptera</taxon>
        <taxon>Paraneoptera</taxon>
        <taxon>Psocodea</taxon>
        <taxon>Troctomorpha</taxon>
        <taxon>Phthiraptera</taxon>
        <taxon>Anoplura</taxon>
        <taxon>Pediculidae</taxon>
        <taxon>Pediculus</taxon>
    </lineage>
</organism>
<dbReference type="OMA" id="EPFCIWT"/>
<accession>E0VWC3</accession>
<dbReference type="FunFam" id="3.30.40.10:FF:000149">
    <property type="entry name" value="E3 ubiquitin-protein ligase AMFR"/>
    <property type="match status" value="1"/>
</dbReference>
<feature type="compositionally biased region" description="Low complexity" evidence="11">
    <location>
        <begin position="512"/>
        <end position="521"/>
    </location>
</feature>
<dbReference type="EnsemblMetazoa" id="PHUM477810-RA">
    <property type="protein sequence ID" value="PHUM477810-PA"/>
    <property type="gene ID" value="PHUM477810"/>
</dbReference>
<dbReference type="GO" id="GO:0005783">
    <property type="term" value="C:endoplasmic reticulum"/>
    <property type="evidence" value="ECO:0007669"/>
    <property type="project" value="TreeGrafter"/>
</dbReference>
<dbReference type="InterPro" id="IPR003892">
    <property type="entry name" value="CUE"/>
</dbReference>
<feature type="transmembrane region" description="Helical" evidence="12">
    <location>
        <begin position="77"/>
        <end position="97"/>
    </location>
</feature>
<evidence type="ECO:0000256" key="12">
    <source>
        <dbReference type="SAM" id="Phobius"/>
    </source>
</evidence>
<keyword evidence="15" id="KW-0675">Receptor</keyword>
<evidence type="ECO:0000256" key="3">
    <source>
        <dbReference type="ARBA" id="ARBA00022679"/>
    </source>
</evidence>
<dbReference type="InParanoid" id="E0VWC3"/>
<evidence type="ECO:0000256" key="5">
    <source>
        <dbReference type="ARBA" id="ARBA00022723"/>
    </source>
</evidence>
<dbReference type="GO" id="GO:0070936">
    <property type="term" value="P:protein K48-linked ubiquitination"/>
    <property type="evidence" value="ECO:0007669"/>
    <property type="project" value="TreeGrafter"/>
</dbReference>
<feature type="domain" description="RING-type" evidence="13">
    <location>
        <begin position="341"/>
        <end position="379"/>
    </location>
</feature>
<dbReference type="Pfam" id="PF25563">
    <property type="entry name" value="TPR_SYVN1_N"/>
    <property type="match status" value="1"/>
</dbReference>
<dbReference type="Gene3D" id="3.30.40.10">
    <property type="entry name" value="Zinc/RING finger domain, C3HC4 (zinc finger)"/>
    <property type="match status" value="1"/>
</dbReference>
<dbReference type="Pfam" id="PF02845">
    <property type="entry name" value="CUE"/>
    <property type="match status" value="1"/>
</dbReference>
<dbReference type="PANTHER" id="PTHR15067:SF5">
    <property type="entry name" value="E3 UBIQUITIN-PROTEIN LIGASE AMFR"/>
    <property type="match status" value="1"/>
</dbReference>